<sequence>MYQVNKIETHLGLISFKTLILQVKEKYKFCKVTPEEVEVCSFETVVYVFIIISCGIASLLEGTLEFPKILDVVSILLVMDSSTYPSATAEDFHPPCFLILRRSAPLLLHHCQQSG</sequence>
<evidence type="ECO:0000313" key="2">
    <source>
        <dbReference type="Proteomes" id="UP001566132"/>
    </source>
</evidence>
<dbReference type="EMBL" id="JBDJPC010000014">
    <property type="protein sequence ID" value="KAL1488458.1"/>
    <property type="molecule type" value="Genomic_DNA"/>
</dbReference>
<dbReference type="Proteomes" id="UP001566132">
    <property type="component" value="Unassembled WGS sequence"/>
</dbReference>
<evidence type="ECO:0000313" key="1">
    <source>
        <dbReference type="EMBL" id="KAL1488458.1"/>
    </source>
</evidence>
<dbReference type="AlphaFoldDB" id="A0ABD1E1L3"/>
<proteinExistence type="predicted"/>
<name>A0ABD1E1L3_HYPHA</name>
<accession>A0ABD1E1L3</accession>
<organism evidence="1 2">
    <name type="scientific">Hypothenemus hampei</name>
    <name type="common">Coffee berry borer</name>
    <dbReference type="NCBI Taxonomy" id="57062"/>
    <lineage>
        <taxon>Eukaryota</taxon>
        <taxon>Metazoa</taxon>
        <taxon>Ecdysozoa</taxon>
        <taxon>Arthropoda</taxon>
        <taxon>Hexapoda</taxon>
        <taxon>Insecta</taxon>
        <taxon>Pterygota</taxon>
        <taxon>Neoptera</taxon>
        <taxon>Endopterygota</taxon>
        <taxon>Coleoptera</taxon>
        <taxon>Polyphaga</taxon>
        <taxon>Cucujiformia</taxon>
        <taxon>Curculionidae</taxon>
        <taxon>Scolytinae</taxon>
        <taxon>Hypothenemus</taxon>
    </lineage>
</organism>
<gene>
    <name evidence="1" type="ORF">ABEB36_014929</name>
</gene>
<protein>
    <submittedName>
        <fullName evidence="1">Uncharacterized protein</fullName>
    </submittedName>
</protein>
<reference evidence="1 2" key="1">
    <citation type="submission" date="2024-05" db="EMBL/GenBank/DDBJ databases">
        <title>Genetic variation in Jamaican populations of the coffee berry borer (Hypothenemus hampei).</title>
        <authorList>
            <person name="Errbii M."/>
            <person name="Myrie A."/>
        </authorList>
    </citation>
    <scope>NUCLEOTIDE SEQUENCE [LARGE SCALE GENOMIC DNA]</scope>
    <source>
        <strain evidence="1">JA-Hopewell-2020-01-JO</strain>
        <tissue evidence="1">Whole body</tissue>
    </source>
</reference>
<keyword evidence="2" id="KW-1185">Reference proteome</keyword>
<comment type="caution">
    <text evidence="1">The sequence shown here is derived from an EMBL/GenBank/DDBJ whole genome shotgun (WGS) entry which is preliminary data.</text>
</comment>